<organism evidence="9 10">
    <name type="scientific">Candidatus Deianiraea vastatrix</name>
    <dbReference type="NCBI Taxonomy" id="2163644"/>
    <lineage>
        <taxon>Bacteria</taxon>
        <taxon>Pseudomonadati</taxon>
        <taxon>Pseudomonadota</taxon>
        <taxon>Alphaproteobacteria</taxon>
        <taxon>Rickettsiales</taxon>
        <taxon>Candidatus Deianiraeaceae</taxon>
        <taxon>Candidatus Deianiraea</taxon>
    </lineage>
</organism>
<dbReference type="InterPro" id="IPR030802">
    <property type="entry name" value="Permease_MalE"/>
</dbReference>
<evidence type="ECO:0000313" key="9">
    <source>
        <dbReference type="EMBL" id="QED23701.1"/>
    </source>
</evidence>
<gene>
    <name evidence="9" type="ORF">Deia_00914</name>
</gene>
<evidence type="ECO:0000256" key="1">
    <source>
        <dbReference type="ARBA" id="ARBA00003787"/>
    </source>
</evidence>
<dbReference type="PANTHER" id="PTHR30188">
    <property type="entry name" value="ABC TRANSPORTER PERMEASE PROTEIN-RELATED"/>
    <property type="match status" value="1"/>
</dbReference>
<dbReference type="RefSeq" id="WP_146820989.1">
    <property type="nucleotide sequence ID" value="NZ_CP029077.1"/>
</dbReference>
<evidence type="ECO:0000256" key="2">
    <source>
        <dbReference type="ARBA" id="ARBA00004141"/>
    </source>
</evidence>
<keyword evidence="6 8" id="KW-1133">Transmembrane helix</keyword>
<dbReference type="PANTHER" id="PTHR30188:SF4">
    <property type="entry name" value="PROTEIN TRIGALACTOSYLDIACYLGLYCEROL 1, CHLOROPLASTIC"/>
    <property type="match status" value="1"/>
</dbReference>
<dbReference type="InterPro" id="IPR003453">
    <property type="entry name" value="ABC_MlaE_roteobac"/>
</dbReference>
<dbReference type="GO" id="GO:0005548">
    <property type="term" value="F:phospholipid transporter activity"/>
    <property type="evidence" value="ECO:0007669"/>
    <property type="project" value="TreeGrafter"/>
</dbReference>
<evidence type="ECO:0000256" key="5">
    <source>
        <dbReference type="ARBA" id="ARBA00022692"/>
    </source>
</evidence>
<keyword evidence="7 8" id="KW-0472">Membrane</keyword>
<comment type="function">
    <text evidence="1">Could be part of an ABC transporter complex.</text>
</comment>
<sequence>MNFLSQIGQKTISLAQKLGFFSIFAFNIFKYGLKRPFFAKIFAIECFHIGYLTLPVIGLTAIFTGGVLALQSYSGFSRFNAESSIPIVVALSITRELAPVLGGLMFAARVGSSISAKIGTMSVTEQINAMKTLSVNPIQYIIFPKVLAGLICLPILTLVADIIGIYGGFLTSVHYLNFSPAIYIKNTTSFLTNWDVISGLIKALVFGLMITIISCFNGYFASNGAEGVGKSVINSVVTSAIIVLAANYIITSIIF</sequence>
<evidence type="ECO:0000313" key="10">
    <source>
        <dbReference type="Proteomes" id="UP000321934"/>
    </source>
</evidence>
<feature type="transmembrane region" description="Helical" evidence="8">
    <location>
        <begin position="12"/>
        <end position="29"/>
    </location>
</feature>
<feature type="transmembrane region" description="Helical" evidence="8">
    <location>
        <begin position="196"/>
        <end position="220"/>
    </location>
</feature>
<keyword evidence="4" id="KW-0813">Transport</keyword>
<keyword evidence="10" id="KW-1185">Reference proteome</keyword>
<feature type="transmembrane region" description="Helical" evidence="8">
    <location>
        <begin position="49"/>
        <end position="73"/>
    </location>
</feature>
<evidence type="ECO:0000256" key="8">
    <source>
        <dbReference type="RuleBase" id="RU362044"/>
    </source>
</evidence>
<dbReference type="GO" id="GO:0043190">
    <property type="term" value="C:ATP-binding cassette (ABC) transporter complex"/>
    <property type="evidence" value="ECO:0007669"/>
    <property type="project" value="InterPro"/>
</dbReference>
<dbReference type="EMBL" id="CP029077">
    <property type="protein sequence ID" value="QED23701.1"/>
    <property type="molecule type" value="Genomic_DNA"/>
</dbReference>
<feature type="transmembrane region" description="Helical" evidence="8">
    <location>
        <begin position="146"/>
        <end position="176"/>
    </location>
</feature>
<feature type="transmembrane region" description="Helical" evidence="8">
    <location>
        <begin position="232"/>
        <end position="254"/>
    </location>
</feature>
<keyword evidence="8" id="KW-1003">Cell membrane</keyword>
<dbReference type="Proteomes" id="UP000321934">
    <property type="component" value="Chromosome"/>
</dbReference>
<comment type="subcellular location">
    <subcellularLocation>
        <location evidence="8">Cell inner membrane</location>
        <topology evidence="8">Multi-pass membrane protein</topology>
    </subcellularLocation>
    <subcellularLocation>
        <location evidence="2">Membrane</location>
        <topology evidence="2">Multi-pass membrane protein</topology>
    </subcellularLocation>
</comment>
<comment type="similarity">
    <text evidence="3 8">Belongs to the MlaE permease family.</text>
</comment>
<keyword evidence="8" id="KW-0997">Cell inner membrane</keyword>
<keyword evidence="5 8" id="KW-0812">Transmembrane</keyword>
<name>A0A5B8XI48_9RICK</name>
<accession>A0A5B8XI48</accession>
<evidence type="ECO:0000256" key="6">
    <source>
        <dbReference type="ARBA" id="ARBA00022989"/>
    </source>
</evidence>
<dbReference type="NCBIfam" id="TIGR00056">
    <property type="entry name" value="MlaE family lipid ABC transporter permease subunit"/>
    <property type="match status" value="1"/>
</dbReference>
<dbReference type="Pfam" id="PF02405">
    <property type="entry name" value="MlaE"/>
    <property type="match status" value="1"/>
</dbReference>
<protein>
    <submittedName>
        <fullName evidence="9">ABC transporter permease</fullName>
    </submittedName>
</protein>
<reference evidence="9 10" key="1">
    <citation type="journal article" date="2019" name="ISME J.">
        <title>Deianiraea, an extracellular bacterium associated with the ciliate Paramecium, suggests an alternative scenario for the evolution of Rickettsiales.</title>
        <authorList>
            <person name="Castelli M."/>
            <person name="Sabaneyeva E."/>
            <person name="Lanzoni O."/>
            <person name="Lebedeva N."/>
            <person name="Floriano A.M."/>
            <person name="Gaiarsa S."/>
            <person name="Benken K."/>
            <person name="Modeo L."/>
            <person name="Bandi C."/>
            <person name="Potekhin A."/>
            <person name="Sassera D."/>
            <person name="Petroni G."/>
        </authorList>
    </citation>
    <scope>NUCLEOTIDE SEQUENCE [LARGE SCALE GENOMIC DNA]</scope>
    <source>
        <strain evidence="9">CyL4-1</strain>
    </source>
</reference>
<dbReference type="OrthoDB" id="9806241at2"/>
<evidence type="ECO:0000256" key="7">
    <source>
        <dbReference type="ARBA" id="ARBA00023136"/>
    </source>
</evidence>
<proteinExistence type="inferred from homology"/>
<dbReference type="AlphaFoldDB" id="A0A5B8XI48"/>
<evidence type="ECO:0000256" key="3">
    <source>
        <dbReference type="ARBA" id="ARBA00007556"/>
    </source>
</evidence>
<evidence type="ECO:0000256" key="4">
    <source>
        <dbReference type="ARBA" id="ARBA00022448"/>
    </source>
</evidence>